<dbReference type="FunFam" id="3.60.10.10:FF:000045">
    <property type="entry name" value="Endonuclease/exonuclease/phosphatase family protein"/>
    <property type="match status" value="1"/>
</dbReference>
<dbReference type="InterPro" id="IPR029028">
    <property type="entry name" value="Alpha/beta_knot_MTases"/>
</dbReference>
<dbReference type="CDD" id="cd18096">
    <property type="entry name" value="SpoU-like"/>
    <property type="match status" value="1"/>
</dbReference>
<evidence type="ECO:0000313" key="6">
    <source>
        <dbReference type="Proteomes" id="UP000306102"/>
    </source>
</evidence>
<dbReference type="GO" id="GO:0006396">
    <property type="term" value="P:RNA processing"/>
    <property type="evidence" value="ECO:0007669"/>
    <property type="project" value="InterPro"/>
</dbReference>
<keyword evidence="1" id="KW-0489">Methyltransferase</keyword>
<sequence length="745" mass="83745">MENQSGYESYVVVHNIAKRHNVGTLARSATAFGVSEVILVGRRDFNAFGSHGSTSHLRFRHFHSLSDARLFLKERDCDICGVEITDDAVAVNQHPFKKSTAFLLGNEGTGLSAKECEMCDFFVYIPQYGCGTASLNVTIAASIVLHHFGVWAGFSERTRNGAKFVVAERPAKQVRRNYCAETADSIIEERKLRRENASNGFFDESGNDNSPSNLLDALFDEQVNKFLVELINLPTLEKGKSLQHSNYELTKTSKIVFIFHIPKVPRLKSMQSKNIRAALCNNQLSHVLYILRKKCRHLCSKIRCLLWRRPRPKVVIRRFGKLNVKYSQPKEKPTTTSTTHLVGGVGALRTGRPIRIATFNVAMFSLAPAVPKAEKSVVYIHESETKSAVENQPKSILKQSPLHPLIKPKLKVSINLPDNEISLAQNKVVSFVGDDGDHTINRGHGPMRSPVCFPAGMFSYMNDEFARGSSRTILDVLREVDADILALQDVKAEEEKKMKPLSDLARALEMNYVFAESWAPEYGNAILSKWPIKRWRVQKIFDDQDFRNVLRATIDVPYMGEVNFHCTQLDHLNENWRMKQINAIIQSNDGPNILAGGLNSLDGSDYSSERWTDIVKYYEEVGKPTPKVEVMKFLNGKGYIDAKDSAGEYEPVVIIAKGQNVQGTCKYGTRVDYVMASPDLPFKFVPGSYSVISSKGTSDHHIVKVEIAKTVESALEHSRRKHKVKQKFVRMTNSCSSRGIWRIGT</sequence>
<dbReference type="SUPFAM" id="SSF56219">
    <property type="entry name" value="DNase I-like"/>
    <property type="match status" value="1"/>
</dbReference>
<keyword evidence="2" id="KW-0808">Transferase</keyword>
<reference evidence="5 6" key="1">
    <citation type="journal article" date="2018" name="Proc. Natl. Acad. Sci. U.S.A.">
        <title>Draft genome sequence of Camellia sinensis var. sinensis provides insights into the evolution of the tea genome and tea quality.</title>
        <authorList>
            <person name="Wei C."/>
            <person name="Yang H."/>
            <person name="Wang S."/>
            <person name="Zhao J."/>
            <person name="Liu C."/>
            <person name="Gao L."/>
            <person name="Xia E."/>
            <person name="Lu Y."/>
            <person name="Tai Y."/>
            <person name="She G."/>
            <person name="Sun J."/>
            <person name="Cao H."/>
            <person name="Tong W."/>
            <person name="Gao Q."/>
            <person name="Li Y."/>
            <person name="Deng W."/>
            <person name="Jiang X."/>
            <person name="Wang W."/>
            <person name="Chen Q."/>
            <person name="Zhang S."/>
            <person name="Li H."/>
            <person name="Wu J."/>
            <person name="Wang P."/>
            <person name="Li P."/>
            <person name="Shi C."/>
            <person name="Zheng F."/>
            <person name="Jian J."/>
            <person name="Huang B."/>
            <person name="Shan D."/>
            <person name="Shi M."/>
            <person name="Fang C."/>
            <person name="Yue Y."/>
            <person name="Li F."/>
            <person name="Li D."/>
            <person name="Wei S."/>
            <person name="Han B."/>
            <person name="Jiang C."/>
            <person name="Yin Y."/>
            <person name="Xia T."/>
            <person name="Zhang Z."/>
            <person name="Bennetzen J.L."/>
            <person name="Zhao S."/>
            <person name="Wan X."/>
        </authorList>
    </citation>
    <scope>NUCLEOTIDE SEQUENCE [LARGE SCALE GENOMIC DNA]</scope>
    <source>
        <strain evidence="6">cv. Shuchazao</strain>
        <tissue evidence="5">Leaf</tissue>
    </source>
</reference>
<dbReference type="Gene3D" id="3.60.10.10">
    <property type="entry name" value="Endonuclease/exonuclease/phosphatase"/>
    <property type="match status" value="1"/>
</dbReference>
<dbReference type="Proteomes" id="UP000306102">
    <property type="component" value="Unassembled WGS sequence"/>
</dbReference>
<dbReference type="GO" id="GO:0008173">
    <property type="term" value="F:RNA methyltransferase activity"/>
    <property type="evidence" value="ECO:0007669"/>
    <property type="project" value="InterPro"/>
</dbReference>
<evidence type="ECO:0000259" key="3">
    <source>
        <dbReference type="Pfam" id="PF00588"/>
    </source>
</evidence>
<dbReference type="GO" id="GO:0032259">
    <property type="term" value="P:methylation"/>
    <property type="evidence" value="ECO:0007669"/>
    <property type="project" value="UniProtKB-KW"/>
</dbReference>
<dbReference type="InterPro" id="IPR001537">
    <property type="entry name" value="SpoU_MeTrfase"/>
</dbReference>
<dbReference type="Gene3D" id="3.40.1280.10">
    <property type="match status" value="1"/>
</dbReference>
<dbReference type="PANTHER" id="PTHR14859">
    <property type="entry name" value="CALCOFLUOR WHITE HYPERSENSITIVE PROTEIN PRECURSOR"/>
    <property type="match status" value="1"/>
</dbReference>
<evidence type="ECO:0000313" key="5">
    <source>
        <dbReference type="EMBL" id="THG03458.1"/>
    </source>
</evidence>
<dbReference type="InterPro" id="IPR036691">
    <property type="entry name" value="Endo/exonu/phosph_ase_sf"/>
</dbReference>
<dbReference type="InterPro" id="IPR005135">
    <property type="entry name" value="Endo/exonuclease/phosphatase"/>
</dbReference>
<dbReference type="Pfam" id="PF00588">
    <property type="entry name" value="SpoU_methylase"/>
    <property type="match status" value="1"/>
</dbReference>
<evidence type="ECO:0000256" key="2">
    <source>
        <dbReference type="ARBA" id="ARBA00022679"/>
    </source>
</evidence>
<dbReference type="PANTHER" id="PTHR14859:SF10">
    <property type="entry name" value="DNASE I-LIKE SUPERFAMILY PROTEIN"/>
    <property type="match status" value="1"/>
</dbReference>
<dbReference type="InterPro" id="IPR051916">
    <property type="entry name" value="GPI-anchor_lipid_remodeler"/>
</dbReference>
<gene>
    <name evidence="5" type="ORF">TEA_004828</name>
</gene>
<proteinExistence type="predicted"/>
<feature type="domain" description="tRNA/rRNA methyltransferase SpoU type" evidence="3">
    <location>
        <begin position="10"/>
        <end position="146"/>
    </location>
</feature>
<keyword evidence="6" id="KW-1185">Reference proteome</keyword>
<evidence type="ECO:0008006" key="7">
    <source>
        <dbReference type="Google" id="ProtNLM"/>
    </source>
</evidence>
<feature type="domain" description="Endonuclease/exonuclease/phosphatase" evidence="4">
    <location>
        <begin position="469"/>
        <end position="700"/>
    </location>
</feature>
<dbReference type="EMBL" id="SDRB02010954">
    <property type="protein sequence ID" value="THG03458.1"/>
    <property type="molecule type" value="Genomic_DNA"/>
</dbReference>
<organism evidence="5 6">
    <name type="scientific">Camellia sinensis var. sinensis</name>
    <name type="common">China tea</name>
    <dbReference type="NCBI Taxonomy" id="542762"/>
    <lineage>
        <taxon>Eukaryota</taxon>
        <taxon>Viridiplantae</taxon>
        <taxon>Streptophyta</taxon>
        <taxon>Embryophyta</taxon>
        <taxon>Tracheophyta</taxon>
        <taxon>Spermatophyta</taxon>
        <taxon>Magnoliopsida</taxon>
        <taxon>eudicotyledons</taxon>
        <taxon>Gunneridae</taxon>
        <taxon>Pentapetalae</taxon>
        <taxon>asterids</taxon>
        <taxon>Ericales</taxon>
        <taxon>Theaceae</taxon>
        <taxon>Camellia</taxon>
    </lineage>
</organism>
<comment type="caution">
    <text evidence="5">The sequence shown here is derived from an EMBL/GenBank/DDBJ whole genome shotgun (WGS) entry which is preliminary data.</text>
</comment>
<name>A0A4S4DKM7_CAMSN</name>
<dbReference type="InterPro" id="IPR029026">
    <property type="entry name" value="tRNA_m1G_MTases_N"/>
</dbReference>
<dbReference type="GO" id="GO:0005783">
    <property type="term" value="C:endoplasmic reticulum"/>
    <property type="evidence" value="ECO:0007669"/>
    <property type="project" value="TreeGrafter"/>
</dbReference>
<dbReference type="GO" id="GO:0003723">
    <property type="term" value="F:RNA binding"/>
    <property type="evidence" value="ECO:0007669"/>
    <property type="project" value="InterPro"/>
</dbReference>
<dbReference type="GO" id="GO:0006506">
    <property type="term" value="P:GPI anchor biosynthetic process"/>
    <property type="evidence" value="ECO:0007669"/>
    <property type="project" value="TreeGrafter"/>
</dbReference>
<dbReference type="SUPFAM" id="SSF75217">
    <property type="entry name" value="alpha/beta knot"/>
    <property type="match status" value="1"/>
</dbReference>
<protein>
    <recommendedName>
        <fullName evidence="7">tRNA/rRNA methyltransferase SpoU type domain-containing protein</fullName>
    </recommendedName>
</protein>
<accession>A0A4S4DKM7</accession>
<evidence type="ECO:0000259" key="4">
    <source>
        <dbReference type="Pfam" id="PF03372"/>
    </source>
</evidence>
<dbReference type="GO" id="GO:0016020">
    <property type="term" value="C:membrane"/>
    <property type="evidence" value="ECO:0007669"/>
    <property type="project" value="GOC"/>
</dbReference>
<dbReference type="AlphaFoldDB" id="A0A4S4DKM7"/>
<evidence type="ECO:0000256" key="1">
    <source>
        <dbReference type="ARBA" id="ARBA00022603"/>
    </source>
</evidence>
<dbReference type="Pfam" id="PF03372">
    <property type="entry name" value="Exo_endo_phos"/>
    <property type="match status" value="1"/>
</dbReference>